<organism evidence="4 5">
    <name type="scientific">Candidatus Lucifugimonas marina</name>
    <dbReference type="NCBI Taxonomy" id="3038979"/>
    <lineage>
        <taxon>Bacteria</taxon>
        <taxon>Bacillati</taxon>
        <taxon>Chloroflexota</taxon>
        <taxon>Dehalococcoidia</taxon>
        <taxon>SAR202 cluster</taxon>
        <taxon>Candidatus Lucifugimonadales</taxon>
        <taxon>Candidatus Lucifugimonadaceae</taxon>
        <taxon>Candidatus Lucifugimonas</taxon>
    </lineage>
</organism>
<dbReference type="RefSeq" id="WP_342825897.1">
    <property type="nucleotide sequence ID" value="NZ_CP046146.1"/>
</dbReference>
<keyword evidence="5" id="KW-1185">Reference proteome</keyword>
<name>A0AAJ5ZF89_9CHLR</name>
<keyword evidence="2" id="KW-0812">Transmembrane</keyword>
<dbReference type="Proteomes" id="UP001219901">
    <property type="component" value="Chromosome"/>
</dbReference>
<sequence length="64" mass="6883">MTSQSPPESPKPAEPHSENFVGVLNTPPRSARFKLVVGMIVALVAIVLITVATDFFTTGEVMKK</sequence>
<evidence type="ECO:0000313" key="5">
    <source>
        <dbReference type="Proteomes" id="UP001219901"/>
    </source>
</evidence>
<dbReference type="AlphaFoldDB" id="A0AAJ5ZF89"/>
<feature type="transmembrane region" description="Helical" evidence="2">
    <location>
        <begin position="35"/>
        <end position="56"/>
    </location>
</feature>
<evidence type="ECO:0000313" key="6">
    <source>
        <dbReference type="Proteomes" id="UP001321249"/>
    </source>
</evidence>
<dbReference type="EMBL" id="WMBE01000003">
    <property type="protein sequence ID" value="MDG0867486.1"/>
    <property type="molecule type" value="Genomic_DNA"/>
</dbReference>
<evidence type="ECO:0000256" key="2">
    <source>
        <dbReference type="SAM" id="Phobius"/>
    </source>
</evidence>
<dbReference type="Proteomes" id="UP001321249">
    <property type="component" value="Unassembled WGS sequence"/>
</dbReference>
<keyword evidence="2" id="KW-0472">Membrane</keyword>
<protein>
    <submittedName>
        <fullName evidence="4">Uncharacterized protein</fullName>
    </submittedName>
</protein>
<evidence type="ECO:0000313" key="4">
    <source>
        <dbReference type="EMBL" id="WFG40138.1"/>
    </source>
</evidence>
<evidence type="ECO:0000313" key="3">
    <source>
        <dbReference type="EMBL" id="MDG0867486.1"/>
    </source>
</evidence>
<proteinExistence type="predicted"/>
<reference evidence="5" key="3">
    <citation type="submission" date="2023-06" db="EMBL/GenBank/DDBJ databases">
        <title>Pangenomics reveal diversification of enzyme families and niche specialization in globally abundant SAR202 bacteria.</title>
        <authorList>
            <person name="Saw J.H.W."/>
        </authorList>
    </citation>
    <scope>NUCLEOTIDE SEQUENCE [LARGE SCALE GENOMIC DNA]</scope>
    <source>
        <strain evidence="5">JH1073</strain>
    </source>
</reference>
<feature type="region of interest" description="Disordered" evidence="1">
    <location>
        <begin position="1"/>
        <end position="20"/>
    </location>
</feature>
<dbReference type="EMBL" id="CP046147">
    <property type="protein sequence ID" value="WFG40138.1"/>
    <property type="molecule type" value="Genomic_DNA"/>
</dbReference>
<accession>A0AAJ5ZF89</accession>
<keyword evidence="2" id="KW-1133">Transmembrane helix</keyword>
<reference evidence="5 6" key="1">
    <citation type="submission" date="2019-11" db="EMBL/GenBank/DDBJ databases">
        <authorList>
            <person name="Cho J.-C."/>
        </authorList>
    </citation>
    <scope>NUCLEOTIDE SEQUENCE [LARGE SCALE GENOMIC DNA]</scope>
    <source>
        <strain evidence="4 5">JH1073</strain>
        <strain evidence="3 6">JH702</strain>
    </source>
</reference>
<gene>
    <name evidence="3" type="ORF">GKO46_10465</name>
    <name evidence="4" type="ORF">GKO48_11075</name>
</gene>
<evidence type="ECO:0000256" key="1">
    <source>
        <dbReference type="SAM" id="MobiDB-lite"/>
    </source>
</evidence>
<reference evidence="4" key="2">
    <citation type="journal article" date="2023" name="Nat. Commun.">
        <title>Cultivation of marine bacteria of the SAR202 clade.</title>
        <authorList>
            <person name="Lim Y."/>
            <person name="Seo J.H."/>
            <person name="Giovannoni S.J."/>
            <person name="Kang I."/>
            <person name="Cho J.C."/>
        </authorList>
    </citation>
    <scope>NUCLEOTIDE SEQUENCE</scope>
    <source>
        <strain evidence="4">JH1073</strain>
    </source>
</reference>